<accession>A0A8S0VZ73</accession>
<dbReference type="Pfam" id="PF14226">
    <property type="entry name" value="DIOX_N"/>
    <property type="match status" value="1"/>
</dbReference>
<dbReference type="InterPro" id="IPR044861">
    <property type="entry name" value="IPNS-like_FE2OG_OXY"/>
</dbReference>
<evidence type="ECO:0000256" key="1">
    <source>
        <dbReference type="RuleBase" id="RU003682"/>
    </source>
</evidence>
<keyword evidence="1" id="KW-0479">Metal-binding</keyword>
<protein>
    <recommendedName>
        <fullName evidence="2">Fe2OG dioxygenase domain-containing protein</fullName>
    </recommendedName>
</protein>
<dbReference type="Pfam" id="PF03171">
    <property type="entry name" value="2OG-FeII_Oxy"/>
    <property type="match status" value="1"/>
</dbReference>
<proteinExistence type="inferred from homology"/>
<reference evidence="3 4" key="1">
    <citation type="submission" date="2020-01" db="EMBL/GenBank/DDBJ databases">
        <authorList>
            <person name="Gupta K D."/>
        </authorList>
    </citation>
    <scope>NUCLEOTIDE SEQUENCE [LARGE SCALE GENOMIC DNA]</scope>
</reference>
<keyword evidence="4" id="KW-1185">Reference proteome</keyword>
<dbReference type="Proteomes" id="UP000467700">
    <property type="component" value="Unassembled WGS sequence"/>
</dbReference>
<dbReference type="Gene3D" id="2.60.120.330">
    <property type="entry name" value="B-lactam Antibiotic, Isopenicillin N Synthase, Chain"/>
    <property type="match status" value="1"/>
</dbReference>
<organism evidence="3 4">
    <name type="scientific">Cyclocybe aegerita</name>
    <name type="common">Black poplar mushroom</name>
    <name type="synonym">Agrocybe aegerita</name>
    <dbReference type="NCBI Taxonomy" id="1973307"/>
    <lineage>
        <taxon>Eukaryota</taxon>
        <taxon>Fungi</taxon>
        <taxon>Dikarya</taxon>
        <taxon>Basidiomycota</taxon>
        <taxon>Agaricomycotina</taxon>
        <taxon>Agaricomycetes</taxon>
        <taxon>Agaricomycetidae</taxon>
        <taxon>Agaricales</taxon>
        <taxon>Agaricineae</taxon>
        <taxon>Bolbitiaceae</taxon>
        <taxon>Cyclocybe</taxon>
    </lineage>
</organism>
<dbReference type="PANTHER" id="PTHR47990">
    <property type="entry name" value="2-OXOGLUTARATE (2OG) AND FE(II)-DEPENDENT OXYGENASE SUPERFAMILY PROTEIN-RELATED"/>
    <property type="match status" value="1"/>
</dbReference>
<dbReference type="InterPro" id="IPR026992">
    <property type="entry name" value="DIOX_N"/>
</dbReference>
<dbReference type="InterPro" id="IPR005123">
    <property type="entry name" value="Oxoglu/Fe-dep_dioxygenase_dom"/>
</dbReference>
<evidence type="ECO:0000259" key="2">
    <source>
        <dbReference type="PROSITE" id="PS51471"/>
    </source>
</evidence>
<evidence type="ECO:0000313" key="4">
    <source>
        <dbReference type="Proteomes" id="UP000467700"/>
    </source>
</evidence>
<dbReference type="EMBL" id="CACVBS010000039">
    <property type="protein sequence ID" value="CAA7263311.1"/>
    <property type="molecule type" value="Genomic_DNA"/>
</dbReference>
<feature type="domain" description="Fe2OG dioxygenase" evidence="2">
    <location>
        <begin position="188"/>
        <end position="296"/>
    </location>
</feature>
<name>A0A8S0VZ73_CYCAE</name>
<dbReference type="InterPro" id="IPR050231">
    <property type="entry name" value="Iron_ascorbate_oxido_reductase"/>
</dbReference>
<sequence length="366" mass="41644">MPDLVAPVAPHYVPAPRTQENLDYAELPIIDLAKATTPEERLALSVQVRDAMSNQGFFYVINHGYTPEQTKRVFDIADVPFTQVREAEKRSFVAKMEEEGSFQGYKLRQYWVISFDGGVRDQIEHYNVNKDITKREHPEALRAFFPEISAFARHNHENILHALLRLLALGLELPEDTLVKHHGFDAVGESYVRFMKYYPRSQEDEAKTHRVWLKGHTDFGIMTILYSQPVAALQILTKEGDWKWVKHIENALVINAGDALEFVSGGYYHATIHRVVQPPPDQQGYTRLGVFYFCMADEDMSLAPLLQSPVLQRVGVTKTFESGKIPTMSEWRSARTIAFGRSATKATENGVKEQEIINGVAAKFFD</sequence>
<gene>
    <name evidence="3" type="ORF">AAE3_LOCUS5552</name>
</gene>
<dbReference type="GO" id="GO:0046872">
    <property type="term" value="F:metal ion binding"/>
    <property type="evidence" value="ECO:0007669"/>
    <property type="project" value="UniProtKB-KW"/>
</dbReference>
<dbReference type="PRINTS" id="PR00682">
    <property type="entry name" value="IPNSYNTHASE"/>
</dbReference>
<keyword evidence="1" id="KW-0560">Oxidoreductase</keyword>
<dbReference type="GO" id="GO:0016491">
    <property type="term" value="F:oxidoreductase activity"/>
    <property type="evidence" value="ECO:0007669"/>
    <property type="project" value="UniProtKB-KW"/>
</dbReference>
<comment type="similarity">
    <text evidence="1">Belongs to the iron/ascorbate-dependent oxidoreductase family.</text>
</comment>
<dbReference type="PROSITE" id="PS51471">
    <property type="entry name" value="FE2OG_OXY"/>
    <property type="match status" value="1"/>
</dbReference>
<dbReference type="OrthoDB" id="406156at2759"/>
<comment type="caution">
    <text evidence="3">The sequence shown here is derived from an EMBL/GenBank/DDBJ whole genome shotgun (WGS) entry which is preliminary data.</text>
</comment>
<evidence type="ECO:0000313" key="3">
    <source>
        <dbReference type="EMBL" id="CAA7263311.1"/>
    </source>
</evidence>
<dbReference type="InterPro" id="IPR027443">
    <property type="entry name" value="IPNS-like_sf"/>
</dbReference>
<dbReference type="AlphaFoldDB" id="A0A8S0VZ73"/>
<keyword evidence="1" id="KW-0408">Iron</keyword>
<dbReference type="SUPFAM" id="SSF51197">
    <property type="entry name" value="Clavaminate synthase-like"/>
    <property type="match status" value="1"/>
</dbReference>